<keyword evidence="1" id="KW-1133">Transmembrane helix</keyword>
<accession>A0A7W6JBM0</accession>
<evidence type="ECO:0000313" key="4">
    <source>
        <dbReference type="Proteomes" id="UP000529946"/>
    </source>
</evidence>
<evidence type="ECO:0000313" key="3">
    <source>
        <dbReference type="EMBL" id="MBB4081196.1"/>
    </source>
</evidence>
<dbReference type="Pfam" id="PF06724">
    <property type="entry name" value="DUF1206"/>
    <property type="match status" value="3"/>
</dbReference>
<feature type="transmembrane region" description="Helical" evidence="1">
    <location>
        <begin position="44"/>
        <end position="62"/>
    </location>
</feature>
<evidence type="ECO:0000259" key="2">
    <source>
        <dbReference type="Pfam" id="PF06724"/>
    </source>
</evidence>
<feature type="domain" description="DUF1206" evidence="2">
    <location>
        <begin position="123"/>
        <end position="193"/>
    </location>
</feature>
<reference evidence="3 4" key="1">
    <citation type="submission" date="2020-08" db="EMBL/GenBank/DDBJ databases">
        <title>Genomic Encyclopedia of Type Strains, Phase IV (KMG-IV): sequencing the most valuable type-strain genomes for metagenomic binning, comparative biology and taxonomic classification.</title>
        <authorList>
            <person name="Goeker M."/>
        </authorList>
    </citation>
    <scope>NUCLEOTIDE SEQUENCE [LARGE SCALE GENOMIC DNA]</scope>
    <source>
        <strain evidence="3 4">DSM 23960</strain>
    </source>
</reference>
<feature type="transmembrane region" description="Helical" evidence="1">
    <location>
        <begin position="168"/>
        <end position="189"/>
    </location>
</feature>
<name>A0A7W6JBM0_9CAUL</name>
<dbReference type="AlphaFoldDB" id="A0A7W6JBM0"/>
<organism evidence="3 4">
    <name type="scientific">Brevundimonas lenta</name>
    <dbReference type="NCBI Taxonomy" id="424796"/>
    <lineage>
        <taxon>Bacteria</taxon>
        <taxon>Pseudomonadati</taxon>
        <taxon>Pseudomonadota</taxon>
        <taxon>Alphaproteobacteria</taxon>
        <taxon>Caulobacterales</taxon>
        <taxon>Caulobacteraceae</taxon>
        <taxon>Brevundimonas</taxon>
    </lineage>
</organism>
<dbReference type="InterPro" id="IPR009597">
    <property type="entry name" value="DUF1206"/>
</dbReference>
<feature type="transmembrane region" description="Helical" evidence="1">
    <location>
        <begin position="259"/>
        <end position="280"/>
    </location>
</feature>
<evidence type="ECO:0000256" key="1">
    <source>
        <dbReference type="SAM" id="Phobius"/>
    </source>
</evidence>
<proteinExistence type="predicted"/>
<feature type="transmembrane region" description="Helical" evidence="1">
    <location>
        <begin position="121"/>
        <end position="142"/>
    </location>
</feature>
<sequence>MPSPLRRLQTRLIDMVRNPGRRRREAVARDGVELVARIGYGARGFVYLSVGVITLLSLPGWMDEAVGTRGAIGWLAVQPFGRAWLLLLGLGLCAFVFWRFLQAVFDADHEGGSRQGWNTRFSQACSGLGYAFLAFSAFSLLIHTPADPAAGEAVQGQQQARQVLSLPFGNWILVGVGLCIAGVGVANVVRAVRTDFTEYLACSARLCRRVAPLARAGYLARGLAWLPLATLVVLAGFHSEASDVTSFGGALEAVERQPAGAWFLTLAALGFIAFGTFSFIEARFRKIRPPREVLPT</sequence>
<protein>
    <recommendedName>
        <fullName evidence="2">DUF1206 domain-containing protein</fullName>
    </recommendedName>
</protein>
<comment type="caution">
    <text evidence="3">The sequence shown here is derived from an EMBL/GenBank/DDBJ whole genome shotgun (WGS) entry which is preliminary data.</text>
</comment>
<feature type="transmembrane region" description="Helical" evidence="1">
    <location>
        <begin position="218"/>
        <end position="239"/>
    </location>
</feature>
<dbReference type="EMBL" id="JACIDM010000001">
    <property type="protein sequence ID" value="MBB4081196.1"/>
    <property type="molecule type" value="Genomic_DNA"/>
</dbReference>
<keyword evidence="1" id="KW-0472">Membrane</keyword>
<feature type="domain" description="DUF1206" evidence="2">
    <location>
        <begin position="216"/>
        <end position="285"/>
    </location>
</feature>
<dbReference type="RefSeq" id="WP_221212172.1">
    <property type="nucleotide sequence ID" value="NZ_BAAAER010000002.1"/>
</dbReference>
<feature type="domain" description="DUF1206" evidence="2">
    <location>
        <begin position="38"/>
        <end position="105"/>
    </location>
</feature>
<keyword evidence="1" id="KW-0812">Transmembrane</keyword>
<dbReference type="Proteomes" id="UP000529946">
    <property type="component" value="Unassembled WGS sequence"/>
</dbReference>
<keyword evidence="4" id="KW-1185">Reference proteome</keyword>
<feature type="transmembrane region" description="Helical" evidence="1">
    <location>
        <begin position="82"/>
        <end position="101"/>
    </location>
</feature>
<gene>
    <name evidence="3" type="ORF">GGR12_000035</name>
</gene>